<proteinExistence type="predicted"/>
<dbReference type="EMBL" id="ML977559">
    <property type="protein sequence ID" value="KAF2006632.1"/>
    <property type="molecule type" value="Genomic_DNA"/>
</dbReference>
<dbReference type="Proteomes" id="UP000799779">
    <property type="component" value="Unassembled WGS sequence"/>
</dbReference>
<sequence>MAGAEISSLVLPPYTAPSESPPHPVSDALGLKAQLQHYLVEILVVEHGDWITTFEAERHEIYDAVAKPTGALRIPLRYTLDILVMYSEHRCDSAKWENIRVSSWAPKVGGRGHCSGCLPGWTPCGPTVNSSWKHHRTKGLDRY</sequence>
<evidence type="ECO:0000313" key="2">
    <source>
        <dbReference type="Proteomes" id="UP000799779"/>
    </source>
</evidence>
<dbReference type="AlphaFoldDB" id="A0A6A5WY75"/>
<keyword evidence="2" id="KW-1185">Reference proteome</keyword>
<reference evidence="1" key="1">
    <citation type="journal article" date="2020" name="Stud. Mycol.">
        <title>101 Dothideomycetes genomes: a test case for predicting lifestyles and emergence of pathogens.</title>
        <authorList>
            <person name="Haridas S."/>
            <person name="Albert R."/>
            <person name="Binder M."/>
            <person name="Bloem J."/>
            <person name="Labutti K."/>
            <person name="Salamov A."/>
            <person name="Andreopoulos B."/>
            <person name="Baker S."/>
            <person name="Barry K."/>
            <person name="Bills G."/>
            <person name="Bluhm B."/>
            <person name="Cannon C."/>
            <person name="Castanera R."/>
            <person name="Culley D."/>
            <person name="Daum C."/>
            <person name="Ezra D."/>
            <person name="Gonzalez J."/>
            <person name="Henrissat B."/>
            <person name="Kuo A."/>
            <person name="Liang C."/>
            <person name="Lipzen A."/>
            <person name="Lutzoni F."/>
            <person name="Magnuson J."/>
            <person name="Mondo S."/>
            <person name="Nolan M."/>
            <person name="Ohm R."/>
            <person name="Pangilinan J."/>
            <person name="Park H.-J."/>
            <person name="Ramirez L."/>
            <person name="Alfaro M."/>
            <person name="Sun H."/>
            <person name="Tritt A."/>
            <person name="Yoshinaga Y."/>
            <person name="Zwiers L.-H."/>
            <person name="Turgeon B."/>
            <person name="Goodwin S."/>
            <person name="Spatafora J."/>
            <person name="Crous P."/>
            <person name="Grigoriev I."/>
        </authorList>
    </citation>
    <scope>NUCLEOTIDE SEQUENCE</scope>
    <source>
        <strain evidence="1">CBS 123094</strain>
    </source>
</reference>
<gene>
    <name evidence="1" type="ORF">P154DRAFT_570019</name>
</gene>
<protein>
    <submittedName>
        <fullName evidence="1">Uncharacterized protein</fullName>
    </submittedName>
</protein>
<accession>A0A6A5WY75</accession>
<evidence type="ECO:0000313" key="1">
    <source>
        <dbReference type="EMBL" id="KAF2006632.1"/>
    </source>
</evidence>
<organism evidence="1 2">
    <name type="scientific">Amniculicola lignicola CBS 123094</name>
    <dbReference type="NCBI Taxonomy" id="1392246"/>
    <lineage>
        <taxon>Eukaryota</taxon>
        <taxon>Fungi</taxon>
        <taxon>Dikarya</taxon>
        <taxon>Ascomycota</taxon>
        <taxon>Pezizomycotina</taxon>
        <taxon>Dothideomycetes</taxon>
        <taxon>Pleosporomycetidae</taxon>
        <taxon>Pleosporales</taxon>
        <taxon>Amniculicolaceae</taxon>
        <taxon>Amniculicola</taxon>
    </lineage>
</organism>
<name>A0A6A5WY75_9PLEO</name>